<reference evidence="12" key="3">
    <citation type="submission" date="2018-08" db="EMBL/GenBank/DDBJ databases">
        <title>Leveraging single-cell genomics to expand the Fungal Tree of Life.</title>
        <authorList>
            <consortium name="DOE Joint Genome Institute"/>
            <person name="Ahrendt S.R."/>
            <person name="Quandt C.A."/>
            <person name="Ciobanu D."/>
            <person name="Clum A."/>
            <person name="Salamov A."/>
            <person name="Andreopoulos B."/>
            <person name="Cheng J.-F."/>
            <person name="Woyke T."/>
            <person name="Pelin A."/>
            <person name="Henrissat B."/>
            <person name="Reynolds N."/>
            <person name="Benny G.L."/>
            <person name="Smith M.E."/>
            <person name="James T.Y."/>
            <person name="Grigoriev I.V."/>
        </authorList>
    </citation>
    <scope>NUCLEOTIDE SEQUENCE</scope>
    <source>
        <strain evidence="12">CSF55</strain>
    </source>
</reference>
<dbReference type="OrthoDB" id="422364at2759"/>
<evidence type="ECO:0000313" key="14">
    <source>
        <dbReference type="EMBL" id="RKP21760.1"/>
    </source>
</evidence>
<accession>A0A075AXY2</accession>
<comment type="similarity">
    <text evidence="2 9">Belongs to the snRNP Sm proteins family.</text>
</comment>
<name>A0A075AXY2_ROZAC</name>
<dbReference type="GO" id="GO:0071011">
    <property type="term" value="C:precatalytic spliceosome"/>
    <property type="evidence" value="ECO:0007669"/>
    <property type="project" value="TreeGrafter"/>
</dbReference>
<dbReference type="PANTHER" id="PTHR15588">
    <property type="entry name" value="LSM1"/>
    <property type="match status" value="1"/>
</dbReference>
<dbReference type="PROSITE" id="PS52002">
    <property type="entry name" value="SM"/>
    <property type="match status" value="1"/>
</dbReference>
<evidence type="ECO:0000256" key="5">
    <source>
        <dbReference type="ARBA" id="ARBA00022884"/>
    </source>
</evidence>
<dbReference type="Proteomes" id="UP000030755">
    <property type="component" value="Unassembled WGS sequence"/>
</dbReference>
<dbReference type="InterPro" id="IPR001163">
    <property type="entry name" value="Sm_dom_euk/arc"/>
</dbReference>
<dbReference type="Pfam" id="PF01423">
    <property type="entry name" value="LSM"/>
    <property type="match status" value="1"/>
</dbReference>
<keyword evidence="6 9" id="KW-0508">mRNA splicing</keyword>
<dbReference type="InterPro" id="IPR034103">
    <property type="entry name" value="Lsm8"/>
</dbReference>
<dbReference type="GO" id="GO:0003729">
    <property type="term" value="F:mRNA binding"/>
    <property type="evidence" value="ECO:0007669"/>
    <property type="project" value="TreeGrafter"/>
</dbReference>
<dbReference type="SMART" id="SM00651">
    <property type="entry name" value="Sm"/>
    <property type="match status" value="1"/>
</dbReference>
<comment type="subunit">
    <text evidence="9">LSm subunits form a heteromer with a doughnut shape.</text>
</comment>
<dbReference type="InterPro" id="IPR010920">
    <property type="entry name" value="LSM_dom_sf"/>
</dbReference>
<dbReference type="EMBL" id="KE561058">
    <property type="protein sequence ID" value="EPZ33434.1"/>
    <property type="molecule type" value="Genomic_DNA"/>
</dbReference>
<gene>
    <name evidence="9" type="primary">LSM8</name>
    <name evidence="11" type="ORF">O9G_005431</name>
    <name evidence="14" type="ORF">ROZALSC1DRAFT_26839</name>
    <name evidence="13" type="ORF">ROZALSC1DRAFT_29836</name>
    <name evidence="12" type="ORF">ROZALSC1DRAFT_31027</name>
</gene>
<dbReference type="Gene3D" id="2.30.30.100">
    <property type="match status" value="1"/>
</dbReference>
<dbReference type="EMBL" id="ML005442">
    <property type="protein sequence ID" value="RKP18498.1"/>
    <property type="molecule type" value="Genomic_DNA"/>
</dbReference>
<keyword evidence="5 9" id="KW-0694">RNA-binding</keyword>
<dbReference type="PANTHER" id="PTHR15588:SF9">
    <property type="entry name" value="U6 SNRNA-ASSOCIATED SM-LIKE PROTEIN LSM8"/>
    <property type="match status" value="1"/>
</dbReference>
<evidence type="ECO:0000256" key="4">
    <source>
        <dbReference type="ARBA" id="ARBA00022728"/>
    </source>
</evidence>
<reference evidence="11 15" key="1">
    <citation type="journal article" date="2013" name="Curr. Biol.">
        <title>Shared signatures of parasitism and phylogenomics unite Cryptomycota and microsporidia.</title>
        <authorList>
            <person name="James T.Y."/>
            <person name="Pelin A."/>
            <person name="Bonen L."/>
            <person name="Ahrendt S."/>
            <person name="Sain D."/>
            <person name="Corradi N."/>
            <person name="Stajich J.E."/>
        </authorList>
    </citation>
    <scope>NUCLEOTIDE SEQUENCE [LARGE SCALE GENOMIC DNA]</scope>
    <source>
        <strain evidence="11 15">CSF55</strain>
        <strain evidence="11 15">CSF55</strain>
    </source>
</reference>
<dbReference type="AlphaFoldDB" id="A0A075AXY2"/>
<keyword evidence="8 9" id="KW-0687">Ribonucleoprotein</keyword>
<dbReference type="FunFam" id="2.30.30.100:FF:000027">
    <property type="entry name" value="U6 snRNA-associated Sm-like protein LSm8"/>
    <property type="match status" value="1"/>
</dbReference>
<evidence type="ECO:0000256" key="1">
    <source>
        <dbReference type="ARBA" id="ARBA00004123"/>
    </source>
</evidence>
<dbReference type="CDD" id="cd01727">
    <property type="entry name" value="LSm8"/>
    <property type="match status" value="1"/>
</dbReference>
<dbReference type="HOGENOM" id="CLU_076902_8_1_1"/>
<dbReference type="InterPro" id="IPR047575">
    <property type="entry name" value="Sm"/>
</dbReference>
<evidence type="ECO:0000313" key="15">
    <source>
        <dbReference type="Proteomes" id="UP000030755"/>
    </source>
</evidence>
<keyword evidence="3 9" id="KW-0507">mRNA processing</keyword>
<dbReference type="GO" id="GO:0046540">
    <property type="term" value="C:U4/U6 x U5 tri-snRNP complex"/>
    <property type="evidence" value="ECO:0007669"/>
    <property type="project" value="UniProtKB-UniRule"/>
</dbReference>
<dbReference type="EMBL" id="ML004930">
    <property type="protein sequence ID" value="RKP21760.1"/>
    <property type="molecule type" value="Genomic_DNA"/>
</dbReference>
<evidence type="ECO:0000256" key="6">
    <source>
        <dbReference type="ARBA" id="ARBA00023187"/>
    </source>
</evidence>
<keyword evidence="15" id="KW-1185">Reference proteome</keyword>
<evidence type="ECO:0000256" key="8">
    <source>
        <dbReference type="ARBA" id="ARBA00023274"/>
    </source>
</evidence>
<dbReference type="GO" id="GO:0016740">
    <property type="term" value="F:transferase activity"/>
    <property type="evidence" value="ECO:0007669"/>
    <property type="project" value="UniProtKB-KW"/>
</dbReference>
<dbReference type="Proteomes" id="UP000281549">
    <property type="component" value="Unassembled WGS sequence"/>
</dbReference>
<protein>
    <recommendedName>
        <fullName evidence="9">LSM2-LSM8 complex subunit LSM8</fullName>
    </recommendedName>
</protein>
<evidence type="ECO:0000259" key="10">
    <source>
        <dbReference type="PROSITE" id="PS52002"/>
    </source>
</evidence>
<evidence type="ECO:0000313" key="16">
    <source>
        <dbReference type="Proteomes" id="UP000281549"/>
    </source>
</evidence>
<proteinExistence type="inferred from homology"/>
<evidence type="ECO:0000313" key="11">
    <source>
        <dbReference type="EMBL" id="EPZ33434.1"/>
    </source>
</evidence>
<keyword evidence="4 9" id="KW-0747">Spliceosome</keyword>
<evidence type="ECO:0000313" key="12">
    <source>
        <dbReference type="EMBL" id="RKP17143.1"/>
    </source>
</evidence>
<evidence type="ECO:0000313" key="13">
    <source>
        <dbReference type="EMBL" id="RKP18498.1"/>
    </source>
</evidence>
<sequence>MATTPLMEYVNHTISIITNDGRNLVGTLKGYDQAMNIILAGSHERIYSTDEPVEFVQLGLYLIRGDNIAVVGLVDEEIEEKLDFKEIRGESIQIIHH</sequence>
<comment type="function">
    <text evidence="9">Plays role in pre-mRNA splicing as component of the U4/U6-U5 tri-snRNP complex that is involved in spliceosome assembly, and as component of the precatalytic spliceosome (spliceosome B complex). The heptameric LSM2-8 complex binds specifically to the 3'-terminal U-tract of U6 snRNA.</text>
</comment>
<reference evidence="16" key="2">
    <citation type="journal article" date="2018" name="Nat. Microbiol.">
        <title>Leveraging single-cell genomics to expand the fungal tree of life.</title>
        <authorList>
            <person name="Ahrendt S.R."/>
            <person name="Quandt C.A."/>
            <person name="Ciobanu D."/>
            <person name="Clum A."/>
            <person name="Salamov A."/>
            <person name="Andreopoulos B."/>
            <person name="Cheng J.F."/>
            <person name="Woyke T."/>
            <person name="Pelin A."/>
            <person name="Henrissat B."/>
            <person name="Reynolds N.K."/>
            <person name="Benny G.L."/>
            <person name="Smith M.E."/>
            <person name="James T.Y."/>
            <person name="Grigoriev I.V."/>
        </authorList>
    </citation>
    <scope>NUCLEOTIDE SEQUENCE [LARGE SCALE GENOMIC DNA]</scope>
    <source>
        <strain evidence="16">CSF55</strain>
    </source>
</reference>
<evidence type="ECO:0000256" key="2">
    <source>
        <dbReference type="ARBA" id="ARBA00006850"/>
    </source>
</evidence>
<dbReference type="EMBL" id="ML006004">
    <property type="protein sequence ID" value="RKP17143.1"/>
    <property type="molecule type" value="Genomic_DNA"/>
</dbReference>
<dbReference type="GO" id="GO:0005688">
    <property type="term" value="C:U6 snRNP"/>
    <property type="evidence" value="ECO:0007669"/>
    <property type="project" value="UniProtKB-UniRule"/>
</dbReference>
<dbReference type="SUPFAM" id="SSF50182">
    <property type="entry name" value="Sm-like ribonucleoproteins"/>
    <property type="match status" value="1"/>
</dbReference>
<dbReference type="GO" id="GO:0005682">
    <property type="term" value="C:U5 snRNP"/>
    <property type="evidence" value="ECO:0007669"/>
    <property type="project" value="EnsemblFungi"/>
</dbReference>
<dbReference type="InterPro" id="IPR044642">
    <property type="entry name" value="PTHR15588"/>
</dbReference>
<organism evidence="11 15">
    <name type="scientific">Rozella allomycis (strain CSF55)</name>
    <dbReference type="NCBI Taxonomy" id="988480"/>
    <lineage>
        <taxon>Eukaryota</taxon>
        <taxon>Fungi</taxon>
        <taxon>Fungi incertae sedis</taxon>
        <taxon>Cryptomycota</taxon>
        <taxon>Cryptomycota incertae sedis</taxon>
        <taxon>Rozella</taxon>
    </lineage>
</organism>
<keyword evidence="7 9" id="KW-0539">Nucleus</keyword>
<feature type="domain" description="Sm" evidence="10">
    <location>
        <begin position="1"/>
        <end position="77"/>
    </location>
</feature>
<evidence type="ECO:0000256" key="3">
    <source>
        <dbReference type="ARBA" id="ARBA00022664"/>
    </source>
</evidence>
<dbReference type="OMA" id="AACDQTT"/>
<evidence type="ECO:0000256" key="9">
    <source>
        <dbReference type="RuleBase" id="RU365048"/>
    </source>
</evidence>
<dbReference type="STRING" id="988480.A0A075AXY2"/>
<keyword evidence="12" id="KW-0808">Transferase</keyword>
<dbReference type="GO" id="GO:0000398">
    <property type="term" value="P:mRNA splicing, via spliceosome"/>
    <property type="evidence" value="ECO:0007669"/>
    <property type="project" value="UniProtKB-UniRule"/>
</dbReference>
<dbReference type="GO" id="GO:0030620">
    <property type="term" value="F:U2 snRNA binding"/>
    <property type="evidence" value="ECO:0007669"/>
    <property type="project" value="EnsemblFungi"/>
</dbReference>
<comment type="subcellular location">
    <subcellularLocation>
        <location evidence="1 9">Nucleus</location>
    </subcellularLocation>
</comment>
<evidence type="ECO:0000256" key="7">
    <source>
        <dbReference type="ARBA" id="ARBA00023242"/>
    </source>
</evidence>